<evidence type="ECO:0000313" key="1">
    <source>
        <dbReference type="EMBL" id="OEH75919.1"/>
    </source>
</evidence>
<reference evidence="1 2" key="1">
    <citation type="journal article" date="2016" name="BMC Genomics">
        <title>Comparative genomics reveals Cyclospora cayetanensis possesses coccidia-like metabolism and invasion components but unique surface antigens.</title>
        <authorList>
            <person name="Liu S."/>
            <person name="Wang L."/>
            <person name="Zheng H."/>
            <person name="Xu Z."/>
            <person name="Roellig D.M."/>
            <person name="Li N."/>
            <person name="Frace M.A."/>
            <person name="Tang K."/>
            <person name="Arrowood M.J."/>
            <person name="Moss D.M."/>
            <person name="Zhang L."/>
            <person name="Feng Y."/>
            <person name="Xiao L."/>
        </authorList>
    </citation>
    <scope>NUCLEOTIDE SEQUENCE [LARGE SCALE GENOMIC DNA]</scope>
    <source>
        <strain evidence="1 2">CHN_HEN01</strain>
    </source>
</reference>
<dbReference type="VEuPathDB" id="ToxoDB:cyc_08217"/>
<dbReference type="AlphaFoldDB" id="A0A1D3CXK0"/>
<dbReference type="EMBL" id="JROU02001588">
    <property type="protein sequence ID" value="OEH75919.1"/>
    <property type="molecule type" value="Genomic_DNA"/>
</dbReference>
<comment type="caution">
    <text evidence="1">The sequence shown here is derived from an EMBL/GenBank/DDBJ whole genome shotgun (WGS) entry which is preliminary data.</text>
</comment>
<evidence type="ECO:0000313" key="2">
    <source>
        <dbReference type="Proteomes" id="UP000095192"/>
    </source>
</evidence>
<dbReference type="Proteomes" id="UP000095192">
    <property type="component" value="Unassembled WGS sequence"/>
</dbReference>
<keyword evidence="2" id="KW-1185">Reference proteome</keyword>
<gene>
    <name evidence="1" type="ORF">cyc_08217</name>
</gene>
<dbReference type="InParanoid" id="A0A1D3CXK0"/>
<proteinExistence type="predicted"/>
<sequence length="478" mass="51606">MAGNAEPVLRKNGSDVLGTSAAPVPQGLPCAKAPARIRRCSYASSGQRTLVAFAALFTVSVALLLVKKCYNALNRDNNLRGGARLRSLASGGHEYCVEDTDESSSHDSSSEHSLLDDVGRQRDLLLLQKSDAFGLSQPETAQISAALETIDTAIAAVRSAKVLVEGIEAQIEIKEKKLGNMLTEKGLVNHGVATMLAGVAALEKRMKVGLEKYEEQKKALYSLAYDQKQEKGAALLMLDALADNRKLTGRAAEGLAAAERILSPEKEVPTSIGDKQCNMLREVIPKALKTLEGWIFFLKSNEIRLLMAQERAALVNHASGAMENTAFLLHPLEILGVQGPAEAIRERLLTLDTVISEVSQKNLAVDSMLEVVQQKAIGGPLQHLIPQAEFSESLSEIDVLAKNLASSLLSLIQRIRDGSGGPRSPFGLLMDAKTHYYRLEATALSKSSDPKLYSALAQILSVFNECLKDFAELLPLAK</sequence>
<protein>
    <submittedName>
        <fullName evidence="1">Uncharacterized protein</fullName>
    </submittedName>
</protein>
<accession>A0A1D3CXK0</accession>
<name>A0A1D3CXK0_9EIME</name>
<organism evidence="1 2">
    <name type="scientific">Cyclospora cayetanensis</name>
    <dbReference type="NCBI Taxonomy" id="88456"/>
    <lineage>
        <taxon>Eukaryota</taxon>
        <taxon>Sar</taxon>
        <taxon>Alveolata</taxon>
        <taxon>Apicomplexa</taxon>
        <taxon>Conoidasida</taxon>
        <taxon>Coccidia</taxon>
        <taxon>Eucoccidiorida</taxon>
        <taxon>Eimeriorina</taxon>
        <taxon>Eimeriidae</taxon>
        <taxon>Cyclospora</taxon>
    </lineage>
</organism>